<feature type="region of interest" description="Disordered" evidence="1">
    <location>
        <begin position="826"/>
        <end position="851"/>
    </location>
</feature>
<gene>
    <name evidence="4" type="ORF">IPOD504_LOCUS3768</name>
</gene>
<accession>A0ABN8I441</accession>
<feature type="compositionally biased region" description="Basic and acidic residues" evidence="1">
    <location>
        <begin position="450"/>
        <end position="468"/>
    </location>
</feature>
<keyword evidence="2" id="KW-0472">Membrane</keyword>
<feature type="compositionally biased region" description="Polar residues" evidence="1">
    <location>
        <begin position="938"/>
        <end position="958"/>
    </location>
</feature>
<organism evidence="4 5">
    <name type="scientific">Iphiclides podalirius</name>
    <name type="common">scarce swallowtail</name>
    <dbReference type="NCBI Taxonomy" id="110791"/>
    <lineage>
        <taxon>Eukaryota</taxon>
        <taxon>Metazoa</taxon>
        <taxon>Ecdysozoa</taxon>
        <taxon>Arthropoda</taxon>
        <taxon>Hexapoda</taxon>
        <taxon>Insecta</taxon>
        <taxon>Pterygota</taxon>
        <taxon>Neoptera</taxon>
        <taxon>Endopterygota</taxon>
        <taxon>Lepidoptera</taxon>
        <taxon>Glossata</taxon>
        <taxon>Ditrysia</taxon>
        <taxon>Papilionoidea</taxon>
        <taxon>Papilionidae</taxon>
        <taxon>Papilioninae</taxon>
        <taxon>Iphiclides</taxon>
    </lineage>
</organism>
<sequence>MTYVAGERSGQLAESIGLSPMFARRPQTANISVAATVSERKYRWHVAEELRHARCGSAAVWAATAAGRMAAALLLLVATSAAATGPGSFGELARRDTGDVFTLLGGGECGAAQCAEHGAGAVARSSGTPQCACACPQRAPLFREDRELCVDDLPECSLATFGTGSGVQRIPFVYLPLKGQIIHPSREITFQNVKTPICAVSGAQFLTRKGFLDLRNTLDADVPFSLFRDEGRTFLQWSGEDEVRTRMAGRVMVVRLLCRDVTAAPSSPLDLRGVFTPCVAFRVQGTPPRSVSNITEVQFAPNAQTSTASSSSGLTVTEYVVIGISSLLLGLIYVASVFLYLHVRRRRKAASEESGLRVAKGLKAKGGKVITERDIVRVGGERTQAMPNVLGEDDGVVKSNPLLSRQYHEKGFPSDSGSNVSDSEDFGGSSSRSEDNACKKQTTSAVVHLHSRELRRQSDSDVTHRDESGIERLPDEHVSIVETIEDREIARPVGTTRRKLYFNPAYFEPHLMAEPPPAALEFLTKIREVISIAKHKMAAKRFQPVLNEIPEEETFPSNGNSLDLYHGLGSQRSGSAVSLKRENSRKRPVNCVGCPGCKINPDSDARNSLKNDFIKCSSCLNSKGDKQSSIRKWLEDIPNGKQQVVYSEILPDDSVHNSTDSLLSLPVAGNRCRVNKRNSFSTSNTMFPGDNLFNANKRSSTRSVRSEPSCRNYNIPLPGCDNFDCHNSNHCRTIDDDIAFDCRSGSSRSYKTQRRNKILNNLNSLPDMVNEAIALEHSSKSDNLSSSDEEKFMNNRSLNINSEVIYAINKSESPNANDYETDSLERATNKKRNLTPIDYPDVPSSQASPSLSNALPLEEELTMRNAVYKTHSNSSSNTPSPQRDVCVDQNHYETIGKINLEDNPPNTVEIENIVKEKSDYSLVSEVYVNNNYNFGSTPTSPSGSECSMGSRKFSPNNTELKEKPGCLTIEVKDSPENYIKIHESDGFEPDTLDRKHPKHKDSLKIPKESIDDSQFSRKDFIKSISGDDTKPSQRIQLRSSGTFKKTCNKVEYTAKFNSLRNDSEQNNRPKLSPSTFSEVKTVEDSDDTWDDSGWNAEEGRILTLEYRHSKRQRQCTPPTIKQLKNLARPDILPPLPPTEDSSIYEKPIVPAKRVENDATINTETYPKNVNIRSLSPKQIPSLAEVESCANAIHDLNFGPSCSPVKASVRSQGSEYIASTNTLEMLTSKASVSSRNSSRRINRNCCIDSSTFVRGREDGHSRTRYRRKKGAAIEDSGYLSSDSTGSRQIQRKLVLAKILNCSDTDDTENEARSESGAESTETHSVYFGSFRKVPSSDENSNNS</sequence>
<feature type="transmembrane region" description="Helical" evidence="2">
    <location>
        <begin position="319"/>
        <end position="341"/>
    </location>
</feature>
<feature type="region of interest" description="Disordered" evidence="1">
    <location>
        <begin position="983"/>
        <end position="1009"/>
    </location>
</feature>
<name>A0ABN8I441_9NEOP</name>
<evidence type="ECO:0000313" key="5">
    <source>
        <dbReference type="Proteomes" id="UP000837857"/>
    </source>
</evidence>
<dbReference type="Pfam" id="PF23328">
    <property type="entry name" value="Sha_B_N"/>
    <property type="match status" value="1"/>
</dbReference>
<feature type="region of interest" description="Disordered" evidence="1">
    <location>
        <begin position="938"/>
        <end position="961"/>
    </location>
</feature>
<evidence type="ECO:0000313" key="4">
    <source>
        <dbReference type="EMBL" id="CAH2042373.1"/>
    </source>
</evidence>
<feature type="region of interest" description="Disordered" evidence="1">
    <location>
        <begin position="1058"/>
        <end position="1091"/>
    </location>
</feature>
<keyword evidence="5" id="KW-1185">Reference proteome</keyword>
<feature type="non-terminal residue" evidence="4">
    <location>
        <position position="1342"/>
    </location>
</feature>
<evidence type="ECO:0000256" key="2">
    <source>
        <dbReference type="SAM" id="Phobius"/>
    </source>
</evidence>
<feature type="domain" description="Shavenoid isoform B-like N-terminal" evidence="3">
    <location>
        <begin position="92"/>
        <end position="153"/>
    </location>
</feature>
<dbReference type="InterPro" id="IPR057507">
    <property type="entry name" value="Sha_B-like_N"/>
</dbReference>
<feature type="region of interest" description="Disordered" evidence="1">
    <location>
        <begin position="1303"/>
        <end position="1342"/>
    </location>
</feature>
<reference evidence="4" key="1">
    <citation type="submission" date="2022-03" db="EMBL/GenBank/DDBJ databases">
        <authorList>
            <person name="Martin H S."/>
        </authorList>
    </citation>
    <scope>NUCLEOTIDE SEQUENCE</scope>
</reference>
<dbReference type="PANTHER" id="PTHR39387">
    <property type="entry name" value="SHAVENOID, ISOFORM B"/>
    <property type="match status" value="1"/>
</dbReference>
<dbReference type="EMBL" id="OW152826">
    <property type="protein sequence ID" value="CAH2042373.1"/>
    <property type="molecule type" value="Genomic_DNA"/>
</dbReference>
<feature type="region of interest" description="Disordered" evidence="1">
    <location>
        <begin position="407"/>
        <end position="468"/>
    </location>
</feature>
<feature type="compositionally biased region" description="Polar residues" evidence="1">
    <location>
        <begin position="1068"/>
        <end position="1078"/>
    </location>
</feature>
<protein>
    <recommendedName>
        <fullName evidence="3">Shavenoid isoform B-like N-terminal domain-containing protein</fullName>
    </recommendedName>
</protein>
<dbReference type="PANTHER" id="PTHR39387:SF1">
    <property type="entry name" value="SHAVENOID, ISOFORM B"/>
    <property type="match status" value="1"/>
</dbReference>
<evidence type="ECO:0000259" key="3">
    <source>
        <dbReference type="Pfam" id="PF23328"/>
    </source>
</evidence>
<proteinExistence type="predicted"/>
<keyword evidence="2" id="KW-0812">Transmembrane</keyword>
<feature type="compositionally biased region" description="Basic and acidic residues" evidence="1">
    <location>
        <begin position="1000"/>
        <end position="1009"/>
    </location>
</feature>
<keyword evidence="2" id="KW-1133">Transmembrane helix</keyword>
<evidence type="ECO:0000256" key="1">
    <source>
        <dbReference type="SAM" id="MobiDB-lite"/>
    </source>
</evidence>
<dbReference type="Proteomes" id="UP000837857">
    <property type="component" value="Chromosome 14"/>
</dbReference>